<accession>A0AAD4DVA7</accession>
<dbReference type="GeneID" id="64664771"/>
<feature type="compositionally biased region" description="Low complexity" evidence="1">
    <location>
        <begin position="159"/>
        <end position="195"/>
    </location>
</feature>
<name>A0AAD4DVA7_9AGAM</name>
<sequence>MGWNALSADGKVLVTGCRDKNAYVWDIHAILIDASLEDLLFIPHVPTQKSLKDTDATRRPPVEYHQVFSTTPNPPQHVVSISSFLRTILAFITHPPSAIPRAILEHLSSFFHHSHSDVDGATELQQHPRRSIFSRGLRIVEVAAVQDRKALYVAPRPRPQQQRQLHAQGSSSQSQPTTTPAQGTRTAAPGAATAQSPPIPLWARFVLSICCASPRTSMVIDTGAAHVQSSYSSRLPLFQQSCFLIGTLV</sequence>
<gene>
    <name evidence="2" type="ORF">F5891DRAFT_1281489</name>
</gene>
<reference evidence="2" key="1">
    <citation type="journal article" date="2020" name="New Phytol.">
        <title>Comparative genomics reveals dynamic genome evolution in host specialist ectomycorrhizal fungi.</title>
        <authorList>
            <person name="Lofgren L.A."/>
            <person name="Nguyen N.H."/>
            <person name="Vilgalys R."/>
            <person name="Ruytinx J."/>
            <person name="Liao H.L."/>
            <person name="Branco S."/>
            <person name="Kuo A."/>
            <person name="LaButti K."/>
            <person name="Lipzen A."/>
            <person name="Andreopoulos W."/>
            <person name="Pangilinan J."/>
            <person name="Riley R."/>
            <person name="Hundley H."/>
            <person name="Na H."/>
            <person name="Barry K."/>
            <person name="Grigoriev I.V."/>
            <person name="Stajich J.E."/>
            <person name="Kennedy P.G."/>
        </authorList>
    </citation>
    <scope>NUCLEOTIDE SEQUENCE</scope>
    <source>
        <strain evidence="2">FC203</strain>
    </source>
</reference>
<evidence type="ECO:0000256" key="1">
    <source>
        <dbReference type="SAM" id="MobiDB-lite"/>
    </source>
</evidence>
<dbReference type="AlphaFoldDB" id="A0AAD4DVA7"/>
<organism evidence="2 3">
    <name type="scientific">Suillus fuscotomentosus</name>
    <dbReference type="NCBI Taxonomy" id="1912939"/>
    <lineage>
        <taxon>Eukaryota</taxon>
        <taxon>Fungi</taxon>
        <taxon>Dikarya</taxon>
        <taxon>Basidiomycota</taxon>
        <taxon>Agaricomycotina</taxon>
        <taxon>Agaricomycetes</taxon>
        <taxon>Agaricomycetidae</taxon>
        <taxon>Boletales</taxon>
        <taxon>Suillineae</taxon>
        <taxon>Suillaceae</taxon>
        <taxon>Suillus</taxon>
    </lineage>
</organism>
<dbReference type="EMBL" id="JABBWK010000076">
    <property type="protein sequence ID" value="KAG1894653.1"/>
    <property type="molecule type" value="Genomic_DNA"/>
</dbReference>
<proteinExistence type="predicted"/>
<dbReference type="InterPro" id="IPR019775">
    <property type="entry name" value="WD40_repeat_CS"/>
</dbReference>
<dbReference type="RefSeq" id="XP_041220229.1">
    <property type="nucleotide sequence ID" value="XM_041370473.1"/>
</dbReference>
<evidence type="ECO:0000313" key="2">
    <source>
        <dbReference type="EMBL" id="KAG1894653.1"/>
    </source>
</evidence>
<dbReference type="PROSITE" id="PS00678">
    <property type="entry name" value="WD_REPEATS_1"/>
    <property type="match status" value="1"/>
</dbReference>
<feature type="region of interest" description="Disordered" evidence="1">
    <location>
        <begin position="151"/>
        <end position="195"/>
    </location>
</feature>
<dbReference type="Proteomes" id="UP001195769">
    <property type="component" value="Unassembled WGS sequence"/>
</dbReference>
<protein>
    <submittedName>
        <fullName evidence="2">Uncharacterized protein</fullName>
    </submittedName>
</protein>
<keyword evidence="3" id="KW-1185">Reference proteome</keyword>
<evidence type="ECO:0000313" key="3">
    <source>
        <dbReference type="Proteomes" id="UP001195769"/>
    </source>
</evidence>
<comment type="caution">
    <text evidence="2">The sequence shown here is derived from an EMBL/GenBank/DDBJ whole genome shotgun (WGS) entry which is preliminary data.</text>
</comment>